<dbReference type="PROSITE" id="PS50930">
    <property type="entry name" value="HTH_LYTTR"/>
    <property type="match status" value="1"/>
</dbReference>
<dbReference type="InterPro" id="IPR012046">
    <property type="entry name" value="LytTR_ABC"/>
</dbReference>
<dbReference type="Proteomes" id="UP001597301">
    <property type="component" value="Unassembled WGS sequence"/>
</dbReference>
<accession>A0ABW4KM65</accession>
<dbReference type="Pfam" id="PF00005">
    <property type="entry name" value="ABC_tran"/>
    <property type="match status" value="1"/>
</dbReference>
<dbReference type="PROSITE" id="PS50893">
    <property type="entry name" value="ABC_TRANSPORTER_2"/>
    <property type="match status" value="1"/>
</dbReference>
<evidence type="ECO:0000313" key="3">
    <source>
        <dbReference type="EMBL" id="MFD1708351.1"/>
    </source>
</evidence>
<keyword evidence="4" id="KW-1185">Reference proteome</keyword>
<protein>
    <submittedName>
        <fullName evidence="3">LytTR family transcriptional regulator DNA-binding domain-containing protein</fullName>
    </submittedName>
</protein>
<dbReference type="InterPro" id="IPR027417">
    <property type="entry name" value="P-loop_NTPase"/>
</dbReference>
<comment type="caution">
    <text evidence="3">The sequence shown here is derived from an EMBL/GenBank/DDBJ whole genome shotgun (WGS) entry which is preliminary data.</text>
</comment>
<dbReference type="PIRSF" id="PIRSF036612">
    <property type="entry name" value="ABC_ATP_LytTR"/>
    <property type="match status" value="1"/>
</dbReference>
<evidence type="ECO:0000259" key="2">
    <source>
        <dbReference type="PROSITE" id="PS50930"/>
    </source>
</evidence>
<evidence type="ECO:0000259" key="1">
    <source>
        <dbReference type="PROSITE" id="PS50893"/>
    </source>
</evidence>
<dbReference type="RefSeq" id="WP_380775537.1">
    <property type="nucleotide sequence ID" value="NZ_JBHUEO010000071.1"/>
</dbReference>
<organism evidence="3 4">
    <name type="scientific">Siminovitchia sediminis</name>
    <dbReference type="NCBI Taxonomy" id="1274353"/>
    <lineage>
        <taxon>Bacteria</taxon>
        <taxon>Bacillati</taxon>
        <taxon>Bacillota</taxon>
        <taxon>Bacilli</taxon>
        <taxon>Bacillales</taxon>
        <taxon>Bacillaceae</taxon>
        <taxon>Siminovitchia</taxon>
    </lineage>
</organism>
<gene>
    <name evidence="3" type="ORF">ACFSCZ_16685</name>
</gene>
<name>A0ABW4KM65_9BACI</name>
<dbReference type="SUPFAM" id="SSF52540">
    <property type="entry name" value="P-loop containing nucleoside triphosphate hydrolases"/>
    <property type="match status" value="1"/>
</dbReference>
<dbReference type="GO" id="GO:0003677">
    <property type="term" value="F:DNA binding"/>
    <property type="evidence" value="ECO:0007669"/>
    <property type="project" value="UniProtKB-KW"/>
</dbReference>
<dbReference type="Pfam" id="PF04397">
    <property type="entry name" value="LytTR"/>
    <property type="match status" value="1"/>
</dbReference>
<dbReference type="PANTHER" id="PTHR43038">
    <property type="entry name" value="ATP-BINDING CASSETTE, SUB-FAMILY H, MEMBER 1"/>
    <property type="match status" value="1"/>
</dbReference>
<dbReference type="PANTHER" id="PTHR43038:SF3">
    <property type="entry name" value="ABC TRANSPORTER G FAMILY MEMBER 20 ISOFORM X1"/>
    <property type="match status" value="1"/>
</dbReference>
<dbReference type="SMART" id="SM00850">
    <property type="entry name" value="LytTR"/>
    <property type="match status" value="1"/>
</dbReference>
<dbReference type="InterPro" id="IPR007492">
    <property type="entry name" value="LytTR_DNA-bd_dom"/>
</dbReference>
<dbReference type="InterPro" id="IPR003439">
    <property type="entry name" value="ABC_transporter-like_ATP-bd"/>
</dbReference>
<proteinExistence type="predicted"/>
<dbReference type="Gene3D" id="3.40.50.300">
    <property type="entry name" value="P-loop containing nucleotide triphosphate hydrolases"/>
    <property type="match status" value="1"/>
</dbReference>
<evidence type="ECO:0000313" key="4">
    <source>
        <dbReference type="Proteomes" id="UP001597301"/>
    </source>
</evidence>
<reference evidence="4" key="1">
    <citation type="journal article" date="2019" name="Int. J. Syst. Evol. Microbiol.">
        <title>The Global Catalogue of Microorganisms (GCM) 10K type strain sequencing project: providing services to taxonomists for standard genome sequencing and annotation.</title>
        <authorList>
            <consortium name="The Broad Institute Genomics Platform"/>
            <consortium name="The Broad Institute Genome Sequencing Center for Infectious Disease"/>
            <person name="Wu L."/>
            <person name="Ma J."/>
        </authorList>
    </citation>
    <scope>NUCLEOTIDE SEQUENCE [LARGE SCALE GENOMIC DNA]</scope>
    <source>
        <strain evidence="4">CGMCC 1.12295</strain>
    </source>
</reference>
<feature type="domain" description="ABC transporter" evidence="1">
    <location>
        <begin position="3"/>
        <end position="223"/>
    </location>
</feature>
<dbReference type="Gene3D" id="2.40.50.1020">
    <property type="entry name" value="LytTr DNA-binding domain"/>
    <property type="match status" value="1"/>
</dbReference>
<feature type="domain" description="HTH LytTR-type" evidence="2">
    <location>
        <begin position="234"/>
        <end position="340"/>
    </location>
</feature>
<keyword evidence="3" id="KW-0238">DNA-binding</keyword>
<sequence>MQLTFKSAEKRINDTLVFPSFDLTIHPGQVTAMYSNVNIREQLIQLFLGKTALSQGHILIEEQNMKFPSPQIGFLFLNPGLYERLTVQEMLLFVKKLYHSPHTIHTVIQALGLEQIKSTKINKLSYSEKKRTQFSCLFLQDPSIFVLEEPDQNLDIESRQIFLSIYTKLRHAGKSTLILTGNLESAITAADRVFALDSNGLSPIPVEENHLVKAGRTEEKKHQLDIEQIELKKIPTKVNDKIVLFNPTEIDYIESSNGRSYLHIKGESFPSDFTLQELETRLLPFGFFRCHRSYIVNLQKVREVITWTRNSYSLVLEDATKSTIPLSKSKMTQLREMMGLK</sequence>
<dbReference type="EMBL" id="JBHUEO010000071">
    <property type="protein sequence ID" value="MFD1708351.1"/>
    <property type="molecule type" value="Genomic_DNA"/>
</dbReference>